<evidence type="ECO:0000256" key="1">
    <source>
        <dbReference type="SAM" id="Phobius"/>
    </source>
</evidence>
<keyword evidence="1" id="KW-0472">Membrane</keyword>
<dbReference type="AlphaFoldDB" id="A0A0W0YCD4"/>
<feature type="transmembrane region" description="Helical" evidence="1">
    <location>
        <begin position="7"/>
        <end position="32"/>
    </location>
</feature>
<name>A0A0W0YCD4_9GAMM</name>
<dbReference type="EMBL" id="LNYV01000037">
    <property type="protein sequence ID" value="KTD54367.1"/>
    <property type="molecule type" value="Genomic_DNA"/>
</dbReference>
<gene>
    <name evidence="2" type="ORF">Lsai_3189</name>
</gene>
<sequence length="123" mass="13372">MTRSQFITAAMAGLIIGIDNIISIIAFSSIIYQGILNNYVPVIINLFILSLIIIGANSLLRSKINYAIAQFQDEAAILYATLAIIIYQNLPGGTSTEVIFTTTLIIIGLTTFISGFTFYMIGL</sequence>
<dbReference type="STRING" id="28087.Lsai_3189"/>
<feature type="transmembrane region" description="Helical" evidence="1">
    <location>
        <begin position="38"/>
        <end position="60"/>
    </location>
</feature>
<dbReference type="RefSeq" id="WP_027269861.1">
    <property type="nucleotide sequence ID" value="NZ_CAAAJE010000004.1"/>
</dbReference>
<dbReference type="PANTHER" id="PTHR43310:SF2">
    <property type="entry name" value="SLC26A_SULP TRANSPORTER DOMAIN-CONTAINING PROTEIN"/>
    <property type="match status" value="1"/>
</dbReference>
<dbReference type="Proteomes" id="UP000054621">
    <property type="component" value="Unassembled WGS sequence"/>
</dbReference>
<keyword evidence="1" id="KW-1133">Transmembrane helix</keyword>
<evidence type="ECO:0000313" key="3">
    <source>
        <dbReference type="Proteomes" id="UP000054621"/>
    </source>
</evidence>
<feature type="transmembrane region" description="Helical" evidence="1">
    <location>
        <begin position="99"/>
        <end position="121"/>
    </location>
</feature>
<dbReference type="PANTHER" id="PTHR43310">
    <property type="entry name" value="SULFATE TRANSPORTER YBAR-RELATED"/>
    <property type="match status" value="1"/>
</dbReference>
<organism evidence="2 3">
    <name type="scientific">Legionella sainthelensi</name>
    <dbReference type="NCBI Taxonomy" id="28087"/>
    <lineage>
        <taxon>Bacteria</taxon>
        <taxon>Pseudomonadati</taxon>
        <taxon>Pseudomonadota</taxon>
        <taxon>Gammaproteobacteria</taxon>
        <taxon>Legionellales</taxon>
        <taxon>Legionellaceae</taxon>
        <taxon>Legionella</taxon>
    </lineage>
</organism>
<keyword evidence="1" id="KW-0812">Transmembrane</keyword>
<proteinExistence type="predicted"/>
<dbReference type="InterPro" id="IPR052706">
    <property type="entry name" value="Membrane-Transporter-like"/>
</dbReference>
<evidence type="ECO:0000313" key="2">
    <source>
        <dbReference type="EMBL" id="KTD54367.1"/>
    </source>
</evidence>
<comment type="caution">
    <text evidence="2">The sequence shown here is derived from an EMBL/GenBank/DDBJ whole genome shotgun (WGS) entry which is preliminary data.</text>
</comment>
<dbReference type="eggNOG" id="COG0659">
    <property type="taxonomic scope" value="Bacteria"/>
</dbReference>
<dbReference type="PATRIC" id="fig|28087.4.peg.3426"/>
<protein>
    <submittedName>
        <fullName evidence="2">Sulfate transporter</fullName>
    </submittedName>
</protein>
<accession>A0A0W0YCD4</accession>
<feature type="transmembrane region" description="Helical" evidence="1">
    <location>
        <begin position="67"/>
        <end position="87"/>
    </location>
</feature>
<reference evidence="2 3" key="1">
    <citation type="submission" date="2015-11" db="EMBL/GenBank/DDBJ databases">
        <title>Genomic analysis of 38 Legionella species identifies large and diverse effector repertoires.</title>
        <authorList>
            <person name="Burstein D."/>
            <person name="Amaro F."/>
            <person name="Zusman T."/>
            <person name="Lifshitz Z."/>
            <person name="Cohen O."/>
            <person name="Gilbert J.A."/>
            <person name="Pupko T."/>
            <person name="Shuman H.A."/>
            <person name="Segal G."/>
        </authorList>
    </citation>
    <scope>NUCLEOTIDE SEQUENCE [LARGE SCALE GENOMIC DNA]</scope>
    <source>
        <strain evidence="2 3">Mt.St.Helens-4</strain>
    </source>
</reference>